<feature type="compositionally biased region" description="Pro residues" evidence="1">
    <location>
        <begin position="41"/>
        <end position="55"/>
    </location>
</feature>
<keyword evidence="3" id="KW-1185">Reference proteome</keyword>
<protein>
    <submittedName>
        <fullName evidence="2">Uncharacterized protein</fullName>
    </submittedName>
</protein>
<dbReference type="AlphaFoldDB" id="A0AAW1Y3L2"/>
<feature type="region of interest" description="Disordered" evidence="1">
    <location>
        <begin position="32"/>
        <end position="56"/>
    </location>
</feature>
<evidence type="ECO:0000313" key="3">
    <source>
        <dbReference type="Proteomes" id="UP001457282"/>
    </source>
</evidence>
<evidence type="ECO:0000313" key="2">
    <source>
        <dbReference type="EMBL" id="KAK9943437.1"/>
    </source>
</evidence>
<sequence length="91" mass="9627">MGCLSPPGLYESAIAVATSAPQPLPISSISSLRRAASLPSRPHPSPTPSFSPSPPNRVDLLRRHCPLLFPSPMRFCPSPCPVDDPCLTSPP</sequence>
<reference evidence="2 3" key="1">
    <citation type="journal article" date="2023" name="G3 (Bethesda)">
        <title>A chromosome-length genome assembly and annotation of blackberry (Rubus argutus, cv. 'Hillquist').</title>
        <authorList>
            <person name="Bruna T."/>
            <person name="Aryal R."/>
            <person name="Dudchenko O."/>
            <person name="Sargent D.J."/>
            <person name="Mead D."/>
            <person name="Buti M."/>
            <person name="Cavallini A."/>
            <person name="Hytonen T."/>
            <person name="Andres J."/>
            <person name="Pham M."/>
            <person name="Weisz D."/>
            <person name="Mascagni F."/>
            <person name="Usai G."/>
            <person name="Natali L."/>
            <person name="Bassil N."/>
            <person name="Fernandez G.E."/>
            <person name="Lomsadze A."/>
            <person name="Armour M."/>
            <person name="Olukolu B."/>
            <person name="Poorten T."/>
            <person name="Britton C."/>
            <person name="Davik J."/>
            <person name="Ashrafi H."/>
            <person name="Aiden E.L."/>
            <person name="Borodovsky M."/>
            <person name="Worthington M."/>
        </authorList>
    </citation>
    <scope>NUCLEOTIDE SEQUENCE [LARGE SCALE GENOMIC DNA]</scope>
    <source>
        <strain evidence="2">PI 553951</strain>
    </source>
</reference>
<comment type="caution">
    <text evidence="2">The sequence shown here is derived from an EMBL/GenBank/DDBJ whole genome shotgun (WGS) entry which is preliminary data.</text>
</comment>
<gene>
    <name evidence="2" type="ORF">M0R45_009044</name>
</gene>
<evidence type="ECO:0000256" key="1">
    <source>
        <dbReference type="SAM" id="MobiDB-lite"/>
    </source>
</evidence>
<dbReference type="Proteomes" id="UP001457282">
    <property type="component" value="Unassembled WGS sequence"/>
</dbReference>
<organism evidence="2 3">
    <name type="scientific">Rubus argutus</name>
    <name type="common">Southern blackberry</name>
    <dbReference type="NCBI Taxonomy" id="59490"/>
    <lineage>
        <taxon>Eukaryota</taxon>
        <taxon>Viridiplantae</taxon>
        <taxon>Streptophyta</taxon>
        <taxon>Embryophyta</taxon>
        <taxon>Tracheophyta</taxon>
        <taxon>Spermatophyta</taxon>
        <taxon>Magnoliopsida</taxon>
        <taxon>eudicotyledons</taxon>
        <taxon>Gunneridae</taxon>
        <taxon>Pentapetalae</taxon>
        <taxon>rosids</taxon>
        <taxon>fabids</taxon>
        <taxon>Rosales</taxon>
        <taxon>Rosaceae</taxon>
        <taxon>Rosoideae</taxon>
        <taxon>Rosoideae incertae sedis</taxon>
        <taxon>Rubus</taxon>
    </lineage>
</organism>
<accession>A0AAW1Y3L2</accession>
<name>A0AAW1Y3L2_RUBAR</name>
<dbReference type="EMBL" id="JBEDUW010000002">
    <property type="protein sequence ID" value="KAK9943437.1"/>
    <property type="molecule type" value="Genomic_DNA"/>
</dbReference>
<proteinExistence type="predicted"/>